<evidence type="ECO:0000259" key="4">
    <source>
        <dbReference type="Pfam" id="PF00460"/>
    </source>
</evidence>
<dbReference type="PANTHER" id="PTHR30435:SF19">
    <property type="entry name" value="FLAGELLAR BASAL-BODY ROD PROTEIN FLGG"/>
    <property type="match status" value="1"/>
</dbReference>
<reference evidence="6 7" key="1">
    <citation type="submission" date="2018-12" db="EMBL/GenBank/DDBJ databases">
        <title>First genome draft of Desulfovibrio legallis sp. nov.</title>
        <authorList>
            <person name="Ben Dhia O."/>
            <person name="Najjari A."/>
            <person name="Ferjani R."/>
            <person name="Fhoula I."/>
            <person name="Fardeau M.-L."/>
            <person name="Boudabbous A."/>
            <person name="Ouzari H.I."/>
        </authorList>
    </citation>
    <scope>NUCLEOTIDE SEQUENCE [LARGE SCALE GENOMIC DNA]</scope>
    <source>
        <strain evidence="6 7">H1T</strain>
    </source>
</reference>
<dbReference type="GO" id="GO:0071978">
    <property type="term" value="P:bacterial-type flagellum-dependent swarming motility"/>
    <property type="evidence" value="ECO:0007669"/>
    <property type="project" value="TreeGrafter"/>
</dbReference>
<dbReference type="GO" id="GO:0009425">
    <property type="term" value="C:bacterial-type flagellum basal body"/>
    <property type="evidence" value="ECO:0007669"/>
    <property type="project" value="UniProtKB-SubCell"/>
</dbReference>
<dbReference type="Proteomes" id="UP000292919">
    <property type="component" value="Unassembled WGS sequence"/>
</dbReference>
<protein>
    <submittedName>
        <fullName evidence="6">Flagellar basal-body rod protein</fullName>
    </submittedName>
</protein>
<evidence type="ECO:0000313" key="6">
    <source>
        <dbReference type="EMBL" id="TBH81121.1"/>
    </source>
</evidence>
<dbReference type="InterPro" id="IPR001444">
    <property type="entry name" value="Flag_bb_rod_N"/>
</dbReference>
<keyword evidence="6" id="KW-0282">Flagellum</keyword>
<keyword evidence="6" id="KW-0966">Cell projection</keyword>
<dbReference type="InterPro" id="IPR010930">
    <property type="entry name" value="Flg_bb/hook_C_dom"/>
</dbReference>
<gene>
    <name evidence="6" type="ORF">EB812_03255</name>
</gene>
<dbReference type="RefSeq" id="WP_130957826.1">
    <property type="nucleotide sequence ID" value="NZ_JBHSHA010000020.1"/>
</dbReference>
<feature type="domain" description="Flagellar basal-body/hook protein C-terminal" evidence="5">
    <location>
        <begin position="82"/>
        <end position="119"/>
    </location>
</feature>
<evidence type="ECO:0000313" key="7">
    <source>
        <dbReference type="Proteomes" id="UP000292919"/>
    </source>
</evidence>
<organism evidence="6 7">
    <name type="scientific">Desulfovibrio legallii</name>
    <dbReference type="NCBI Taxonomy" id="571438"/>
    <lineage>
        <taxon>Bacteria</taxon>
        <taxon>Pseudomonadati</taxon>
        <taxon>Thermodesulfobacteriota</taxon>
        <taxon>Desulfovibrionia</taxon>
        <taxon>Desulfovibrionales</taxon>
        <taxon>Desulfovibrionaceae</taxon>
        <taxon>Desulfovibrio</taxon>
    </lineage>
</organism>
<comment type="subcellular location">
    <subcellularLocation>
        <location evidence="1">Bacterial flagellum basal body</location>
    </subcellularLocation>
</comment>
<evidence type="ECO:0000256" key="2">
    <source>
        <dbReference type="ARBA" id="ARBA00009677"/>
    </source>
</evidence>
<sequence length="122" mass="12185">MISSNSMTLAAGALKAQSQGLAVTAHNVANVSTGGFRPRHAAYATGPEGFGVRLNAVLPPAEAPDPAQAVYDATANAGLVPSGTDLAVGAVEMISAQHAYAANAQAVRTADAMLGTLLDIRA</sequence>
<accession>A0A6H3FB68</accession>
<evidence type="ECO:0000256" key="3">
    <source>
        <dbReference type="ARBA" id="ARBA00023143"/>
    </source>
</evidence>
<dbReference type="Pfam" id="PF00460">
    <property type="entry name" value="Flg_bb_rod"/>
    <property type="match status" value="1"/>
</dbReference>
<evidence type="ECO:0000256" key="1">
    <source>
        <dbReference type="ARBA" id="ARBA00004117"/>
    </source>
</evidence>
<feature type="domain" description="Flagellar basal body rod protein N-terminal" evidence="4">
    <location>
        <begin position="10"/>
        <end position="37"/>
    </location>
</feature>
<name>A0A6H3FB68_9BACT</name>
<comment type="caution">
    <text evidence="6">The sequence shown here is derived from an EMBL/GenBank/DDBJ whole genome shotgun (WGS) entry which is preliminary data.</text>
</comment>
<keyword evidence="6" id="KW-0969">Cilium</keyword>
<comment type="similarity">
    <text evidence="2">Belongs to the flagella basal body rod proteins family.</text>
</comment>
<evidence type="ECO:0000259" key="5">
    <source>
        <dbReference type="Pfam" id="PF06429"/>
    </source>
</evidence>
<dbReference type="Pfam" id="PF06429">
    <property type="entry name" value="Flg_bbr_C"/>
    <property type="match status" value="1"/>
</dbReference>
<dbReference type="PANTHER" id="PTHR30435">
    <property type="entry name" value="FLAGELLAR PROTEIN"/>
    <property type="match status" value="1"/>
</dbReference>
<dbReference type="EMBL" id="SIXC01000003">
    <property type="protein sequence ID" value="TBH81121.1"/>
    <property type="molecule type" value="Genomic_DNA"/>
</dbReference>
<proteinExistence type="inferred from homology"/>
<keyword evidence="3" id="KW-0975">Bacterial flagellum</keyword>
<keyword evidence="7" id="KW-1185">Reference proteome</keyword>
<dbReference type="AlphaFoldDB" id="A0A6H3FB68"/>